<protein>
    <recommendedName>
        <fullName evidence="4">CCHC-type domain-containing protein</fullName>
    </recommendedName>
</protein>
<accession>A0AAD8I8M2</accession>
<dbReference type="GO" id="GO:0003676">
    <property type="term" value="F:nucleic acid binding"/>
    <property type="evidence" value="ECO:0007669"/>
    <property type="project" value="InterPro"/>
</dbReference>
<dbReference type="PANTHER" id="PTHR35317">
    <property type="entry name" value="OS04G0629600 PROTEIN"/>
    <property type="match status" value="1"/>
</dbReference>
<name>A0AAD8I8M2_9APIA</name>
<reference evidence="5" key="1">
    <citation type="submission" date="2023-02" db="EMBL/GenBank/DDBJ databases">
        <title>Genome of toxic invasive species Heracleum sosnowskyi carries increased number of genes despite the absence of recent whole-genome duplications.</title>
        <authorList>
            <person name="Schelkunov M."/>
            <person name="Shtratnikova V."/>
            <person name="Makarenko M."/>
            <person name="Klepikova A."/>
            <person name="Omelchenko D."/>
            <person name="Novikova G."/>
            <person name="Obukhova E."/>
            <person name="Bogdanov V."/>
            <person name="Penin A."/>
            <person name="Logacheva M."/>
        </authorList>
    </citation>
    <scope>NUCLEOTIDE SEQUENCE</scope>
    <source>
        <strain evidence="5">Hsosn_3</strain>
        <tissue evidence="5">Leaf</tissue>
    </source>
</reference>
<evidence type="ECO:0000313" key="6">
    <source>
        <dbReference type="Proteomes" id="UP001237642"/>
    </source>
</evidence>
<gene>
    <name evidence="5" type="ORF">POM88_026194</name>
</gene>
<evidence type="ECO:0000256" key="1">
    <source>
        <dbReference type="PROSITE-ProRule" id="PRU00047"/>
    </source>
</evidence>
<dbReference type="SUPFAM" id="SSF57756">
    <property type="entry name" value="Retrovirus zinc finger-like domains"/>
    <property type="match status" value="1"/>
</dbReference>
<dbReference type="GO" id="GO:0008270">
    <property type="term" value="F:zinc ion binding"/>
    <property type="evidence" value="ECO:0007669"/>
    <property type="project" value="UniProtKB-KW"/>
</dbReference>
<proteinExistence type="predicted"/>
<dbReference type="SMART" id="SM00343">
    <property type="entry name" value="ZnF_C2HC"/>
    <property type="match status" value="1"/>
</dbReference>
<evidence type="ECO:0000313" key="5">
    <source>
        <dbReference type="EMBL" id="KAK1379450.1"/>
    </source>
</evidence>
<dbReference type="PANTHER" id="PTHR35317:SF23">
    <property type="entry name" value="OS04G0629600 PROTEIN"/>
    <property type="match status" value="1"/>
</dbReference>
<dbReference type="AlphaFoldDB" id="A0AAD8I8M2"/>
<dbReference type="Proteomes" id="UP001237642">
    <property type="component" value="Unassembled WGS sequence"/>
</dbReference>
<evidence type="ECO:0000259" key="4">
    <source>
        <dbReference type="PROSITE" id="PS50158"/>
    </source>
</evidence>
<keyword evidence="1" id="KW-0863">Zinc-finger</keyword>
<evidence type="ECO:0000256" key="3">
    <source>
        <dbReference type="SAM" id="MobiDB-lite"/>
    </source>
</evidence>
<dbReference type="PROSITE" id="PS50158">
    <property type="entry name" value="ZF_CCHC"/>
    <property type="match status" value="1"/>
</dbReference>
<dbReference type="Pfam" id="PF00098">
    <property type="entry name" value="zf-CCHC"/>
    <property type="match status" value="1"/>
</dbReference>
<dbReference type="EMBL" id="JAUIZM010000006">
    <property type="protein sequence ID" value="KAK1379450.1"/>
    <property type="molecule type" value="Genomic_DNA"/>
</dbReference>
<feature type="compositionally biased region" description="Low complexity" evidence="3">
    <location>
        <begin position="321"/>
        <end position="335"/>
    </location>
</feature>
<dbReference type="Pfam" id="PF14223">
    <property type="entry name" value="Retrotran_gag_2"/>
    <property type="match status" value="1"/>
</dbReference>
<dbReference type="Gene3D" id="4.10.60.10">
    <property type="entry name" value="Zinc finger, CCHC-type"/>
    <property type="match status" value="1"/>
</dbReference>
<dbReference type="InterPro" id="IPR001878">
    <property type="entry name" value="Znf_CCHC"/>
</dbReference>
<feature type="domain" description="CCHC-type" evidence="4">
    <location>
        <begin position="344"/>
        <end position="360"/>
    </location>
</feature>
<dbReference type="InterPro" id="IPR036875">
    <property type="entry name" value="Znf_CCHC_sf"/>
</dbReference>
<evidence type="ECO:0000256" key="2">
    <source>
        <dbReference type="SAM" id="Coils"/>
    </source>
</evidence>
<sequence>MSTTQKVGTVKIPMFSKEHYPMWKKKMLLFLKVANPKYIGVLKNGPKIPMIIEEEITVDNVVTRAASMYPKDPKEYTPDEKEDVTLDSCLQLILIDCLDPIMHNHVLNCDTAKHIWDTIEIINEGTEEVRENMLEILTSQYEHFRSNPGEGISQVFERYNKLINDLNLNGKHYTNKEINKKFLLTLPPHLEHKISAIREARDMNEIALERLYGVLKTYELEQIQQRELYGTGKIVSTSTALAAEVPQKLEVKHVQPSSSNMNVIDAEYGLTSIDQSGGDFYSLEELDQLEDGDLALIVRKFGKFRFKRNPNLKFRPRFQRGGSSSSSSTRGGYKTGTVERSTIRCYNCNELGHFATECKKPKQVTRNSFDSSKKNKIGKAYVAEGKSWDDTDSDEEAGEIGNLALMAIGGKLFDSMLSSPNMSEVKFTDTEMIRHLGDTLSCARTENDRIILLNTNLENEIKELKLVHINQDELTNNVAVLEKRVKLYQQLETILKDQISELKPKLMLISTLVRRLKRL</sequence>
<feature type="region of interest" description="Disordered" evidence="3">
    <location>
        <begin position="315"/>
        <end position="335"/>
    </location>
</feature>
<keyword evidence="1" id="KW-0479">Metal-binding</keyword>
<keyword evidence="1" id="KW-0862">Zinc</keyword>
<feature type="coiled-coil region" evidence="2">
    <location>
        <begin position="447"/>
        <end position="491"/>
    </location>
</feature>
<keyword evidence="2" id="KW-0175">Coiled coil</keyword>
<organism evidence="5 6">
    <name type="scientific">Heracleum sosnowskyi</name>
    <dbReference type="NCBI Taxonomy" id="360622"/>
    <lineage>
        <taxon>Eukaryota</taxon>
        <taxon>Viridiplantae</taxon>
        <taxon>Streptophyta</taxon>
        <taxon>Embryophyta</taxon>
        <taxon>Tracheophyta</taxon>
        <taxon>Spermatophyta</taxon>
        <taxon>Magnoliopsida</taxon>
        <taxon>eudicotyledons</taxon>
        <taxon>Gunneridae</taxon>
        <taxon>Pentapetalae</taxon>
        <taxon>asterids</taxon>
        <taxon>campanulids</taxon>
        <taxon>Apiales</taxon>
        <taxon>Apiaceae</taxon>
        <taxon>Apioideae</taxon>
        <taxon>apioid superclade</taxon>
        <taxon>Tordylieae</taxon>
        <taxon>Tordyliinae</taxon>
        <taxon>Heracleum</taxon>
    </lineage>
</organism>
<comment type="caution">
    <text evidence="5">The sequence shown here is derived from an EMBL/GenBank/DDBJ whole genome shotgun (WGS) entry which is preliminary data.</text>
</comment>
<reference evidence="5" key="2">
    <citation type="submission" date="2023-05" db="EMBL/GenBank/DDBJ databases">
        <authorList>
            <person name="Schelkunov M.I."/>
        </authorList>
    </citation>
    <scope>NUCLEOTIDE SEQUENCE</scope>
    <source>
        <strain evidence="5">Hsosn_3</strain>
        <tissue evidence="5">Leaf</tissue>
    </source>
</reference>
<keyword evidence="6" id="KW-1185">Reference proteome</keyword>